<dbReference type="InterPro" id="IPR001584">
    <property type="entry name" value="Integrase_cat-core"/>
</dbReference>
<feature type="compositionally biased region" description="Pro residues" evidence="1">
    <location>
        <begin position="408"/>
        <end position="423"/>
    </location>
</feature>
<dbReference type="InterPro" id="IPR036397">
    <property type="entry name" value="RNaseH_sf"/>
</dbReference>
<evidence type="ECO:0000256" key="1">
    <source>
        <dbReference type="SAM" id="MobiDB-lite"/>
    </source>
</evidence>
<feature type="region of interest" description="Disordered" evidence="1">
    <location>
        <begin position="265"/>
        <end position="285"/>
    </location>
</feature>
<proteinExistence type="predicted"/>
<dbReference type="Pfam" id="PF00665">
    <property type="entry name" value="rve"/>
    <property type="match status" value="1"/>
</dbReference>
<evidence type="ECO:0000313" key="5">
    <source>
        <dbReference type="Proteomes" id="UP000663887"/>
    </source>
</evidence>
<dbReference type="SUPFAM" id="SSF53098">
    <property type="entry name" value="Ribonuclease H-like"/>
    <property type="match status" value="1"/>
</dbReference>
<dbReference type="InterPro" id="IPR050951">
    <property type="entry name" value="Retrovirus_Pol_polyprotein"/>
</dbReference>
<dbReference type="PANTHER" id="PTHR37984:SF5">
    <property type="entry name" value="PROTEIN NYNRIN-LIKE"/>
    <property type="match status" value="1"/>
</dbReference>
<dbReference type="Proteomes" id="UP000663887">
    <property type="component" value="Unassembled WGS sequence"/>
</dbReference>
<reference evidence="3" key="1">
    <citation type="submission" date="2021-02" db="EMBL/GenBank/DDBJ databases">
        <authorList>
            <person name="Nowell W R."/>
        </authorList>
    </citation>
    <scope>NUCLEOTIDE SEQUENCE</scope>
</reference>
<feature type="region of interest" description="Disordered" evidence="1">
    <location>
        <begin position="302"/>
        <end position="423"/>
    </location>
</feature>
<feature type="domain" description="Integrase catalytic" evidence="2">
    <location>
        <begin position="1"/>
        <end position="143"/>
    </location>
</feature>
<dbReference type="PANTHER" id="PTHR37984">
    <property type="entry name" value="PROTEIN CBG26694"/>
    <property type="match status" value="1"/>
</dbReference>
<name>A0A816TPD7_9BILA</name>
<protein>
    <recommendedName>
        <fullName evidence="2">Integrase catalytic domain-containing protein</fullName>
    </recommendedName>
</protein>
<dbReference type="GO" id="GO:0015074">
    <property type="term" value="P:DNA integration"/>
    <property type="evidence" value="ECO:0007669"/>
    <property type="project" value="InterPro"/>
</dbReference>
<comment type="caution">
    <text evidence="3">The sequence shown here is derived from an EMBL/GenBank/DDBJ whole genome shotgun (WGS) entry which is preliminary data.</text>
</comment>
<dbReference type="GO" id="GO:0003676">
    <property type="term" value="F:nucleic acid binding"/>
    <property type="evidence" value="ECO:0007669"/>
    <property type="project" value="InterPro"/>
</dbReference>
<dbReference type="EMBL" id="CAJNRG010007915">
    <property type="protein sequence ID" value="CAF2099161.1"/>
    <property type="molecule type" value="Genomic_DNA"/>
</dbReference>
<accession>A0A816TPD7</accession>
<dbReference type="InterPro" id="IPR012337">
    <property type="entry name" value="RNaseH-like_sf"/>
</dbReference>
<dbReference type="Gene3D" id="3.30.420.10">
    <property type="entry name" value="Ribonuclease H-like superfamily/Ribonuclease H"/>
    <property type="match status" value="1"/>
</dbReference>
<organism evidence="3 5">
    <name type="scientific">Rotaria magnacalcarata</name>
    <dbReference type="NCBI Taxonomy" id="392030"/>
    <lineage>
        <taxon>Eukaryota</taxon>
        <taxon>Metazoa</taxon>
        <taxon>Spiralia</taxon>
        <taxon>Gnathifera</taxon>
        <taxon>Rotifera</taxon>
        <taxon>Eurotatoria</taxon>
        <taxon>Bdelloidea</taxon>
        <taxon>Philodinida</taxon>
        <taxon>Philodinidae</taxon>
        <taxon>Rotaria</taxon>
    </lineage>
</organism>
<feature type="non-terminal residue" evidence="3">
    <location>
        <position position="1"/>
    </location>
</feature>
<feature type="compositionally biased region" description="Basic and acidic residues" evidence="1">
    <location>
        <begin position="265"/>
        <end position="284"/>
    </location>
</feature>
<sequence>MPNWRRYKYIFTVVDHFSKRLAAWPLKDKSSQTVADALEKHILPTMIMPPKSFLSDNGLEFRGKPFQEMLKKYNIRPVHSASFHPQSHGAVERINRTEQQLLRLNAEETPNWPSVLQHTVMCYNQSRHESLKTSPAEFLMQNPHETKKKPGLNVQDTQYWRVGNPAFKSYKRGTLVMKIIPRVGNRDVYKLQNLYNGPYVVLNIHQGGTSYSIRSIDDRMLLSNVHHSQLRLWISPDKVLLKNPDFYAYYNLCRPLTPLEANRYSEENDPVEERTFSRDWRPSDETCEISADDLTDEFLGDQEEQDSVQNNEQDLGVPTPPPIQIPPSSSIETPLTSTQPTWTYRNISSPINQNIQHPEQRPEKRPMQNNYNNPPNVTPGIGNPPRFTPQHTSNNFSPIHPRPQVYSPTPPYSSPPPPPHTPE</sequence>
<feature type="compositionally biased region" description="Polar residues" evidence="1">
    <location>
        <begin position="335"/>
        <end position="357"/>
    </location>
</feature>
<evidence type="ECO:0000313" key="3">
    <source>
        <dbReference type="EMBL" id="CAF2099161.1"/>
    </source>
</evidence>
<evidence type="ECO:0000313" key="4">
    <source>
        <dbReference type="EMBL" id="CAF4353047.1"/>
    </source>
</evidence>
<dbReference type="Proteomes" id="UP000663842">
    <property type="component" value="Unassembled WGS sequence"/>
</dbReference>
<evidence type="ECO:0000259" key="2">
    <source>
        <dbReference type="PROSITE" id="PS50994"/>
    </source>
</evidence>
<dbReference type="AlphaFoldDB" id="A0A816TPD7"/>
<dbReference type="EMBL" id="CAJOBF010016159">
    <property type="protein sequence ID" value="CAF4353047.1"/>
    <property type="molecule type" value="Genomic_DNA"/>
</dbReference>
<dbReference type="PROSITE" id="PS50994">
    <property type="entry name" value="INTEGRASE"/>
    <property type="match status" value="1"/>
</dbReference>
<gene>
    <name evidence="4" type="ORF">UXM345_LOCUS36106</name>
    <name evidence="3" type="ORF">XDN619_LOCUS18289</name>
</gene>